<evidence type="ECO:0000256" key="3">
    <source>
        <dbReference type="ARBA" id="ARBA00022692"/>
    </source>
</evidence>
<dbReference type="Proteomes" id="UP000265618">
    <property type="component" value="Unassembled WGS sequence"/>
</dbReference>
<comment type="caution">
    <text evidence="7">The sequence shown here is derived from an EMBL/GenBank/DDBJ whole genome shotgun (WGS) entry which is preliminary data.</text>
</comment>
<dbReference type="PANTHER" id="PTHR42718">
    <property type="entry name" value="MAJOR FACILITATOR SUPERFAMILY MULTIDRUG TRANSPORTER MFSC"/>
    <property type="match status" value="1"/>
</dbReference>
<keyword evidence="8" id="KW-1185">Reference proteome</keyword>
<evidence type="ECO:0000256" key="4">
    <source>
        <dbReference type="ARBA" id="ARBA00022989"/>
    </source>
</evidence>
<evidence type="ECO:0000313" key="8">
    <source>
        <dbReference type="Proteomes" id="UP000265618"/>
    </source>
</evidence>
<dbReference type="PANTHER" id="PTHR42718:SF9">
    <property type="entry name" value="MAJOR FACILITATOR SUPERFAMILY MULTIDRUG TRANSPORTER MFSC"/>
    <property type="match status" value="1"/>
</dbReference>
<evidence type="ECO:0000256" key="2">
    <source>
        <dbReference type="ARBA" id="ARBA00022448"/>
    </source>
</evidence>
<dbReference type="SUPFAM" id="SSF103473">
    <property type="entry name" value="MFS general substrate transporter"/>
    <property type="match status" value="1"/>
</dbReference>
<evidence type="ECO:0000256" key="5">
    <source>
        <dbReference type="ARBA" id="ARBA00023136"/>
    </source>
</evidence>
<reference evidence="7 8" key="1">
    <citation type="journal article" date="2018" name="PLoS ONE">
        <title>The draft genome of Kipferlia bialata reveals reductive genome evolution in fornicate parasites.</title>
        <authorList>
            <person name="Tanifuji G."/>
            <person name="Takabayashi S."/>
            <person name="Kume K."/>
            <person name="Takagi M."/>
            <person name="Nakayama T."/>
            <person name="Kamikawa R."/>
            <person name="Inagaki Y."/>
            <person name="Hashimoto T."/>
        </authorList>
    </citation>
    <scope>NUCLEOTIDE SEQUENCE [LARGE SCALE GENOMIC DNA]</scope>
    <source>
        <strain evidence="7">NY0173</strain>
    </source>
</reference>
<accession>A0A9K3CU54</accession>
<sequence length="236" mass="25061">MYIYISPSLSPLTPAHSISISSVCVVAGKLGDRLGGDRVFKFGLLCAGIFNLGQFWAPTFALRLTARIIASCAYALGSANSGPNYLRIVGPKLVPICLALNTLVGTVAMIVAPIIGGIIGGLSSDPLNPSWPYIYLVISVACFLWFGANCLWLPKTARISEGQFDIVGALMFSVAIFCLVFGIAAIPMDMVSTAASVVSLAAFVIIVPFLLRHEARHPSPILPTKLLSHKKAKNTL</sequence>
<feature type="transmembrane region" description="Helical" evidence="6">
    <location>
        <begin position="98"/>
        <end position="121"/>
    </location>
</feature>
<comment type="subcellular location">
    <subcellularLocation>
        <location evidence="1">Membrane</location>
        <topology evidence="1">Multi-pass membrane protein</topology>
    </subcellularLocation>
</comment>
<dbReference type="GO" id="GO:0016020">
    <property type="term" value="C:membrane"/>
    <property type="evidence" value="ECO:0007669"/>
    <property type="project" value="UniProtKB-SubCell"/>
</dbReference>
<feature type="non-terminal residue" evidence="7">
    <location>
        <position position="1"/>
    </location>
</feature>
<gene>
    <name evidence="7" type="ORF">KIPB_004682</name>
</gene>
<feature type="transmembrane region" description="Helical" evidence="6">
    <location>
        <begin position="192"/>
        <end position="211"/>
    </location>
</feature>
<dbReference type="Gene3D" id="1.20.1250.20">
    <property type="entry name" value="MFS general substrate transporter like domains"/>
    <property type="match status" value="1"/>
</dbReference>
<dbReference type="EMBL" id="BDIP01001022">
    <property type="protein sequence ID" value="GIQ83373.1"/>
    <property type="molecule type" value="Genomic_DNA"/>
</dbReference>
<evidence type="ECO:0008006" key="9">
    <source>
        <dbReference type="Google" id="ProtNLM"/>
    </source>
</evidence>
<dbReference type="InterPro" id="IPR036259">
    <property type="entry name" value="MFS_trans_sf"/>
</dbReference>
<protein>
    <recommendedName>
        <fullName evidence="9">Major facilitator superfamily (MFS) profile domain-containing protein</fullName>
    </recommendedName>
</protein>
<keyword evidence="5 6" id="KW-0472">Membrane</keyword>
<evidence type="ECO:0000256" key="1">
    <source>
        <dbReference type="ARBA" id="ARBA00004141"/>
    </source>
</evidence>
<feature type="transmembrane region" description="Helical" evidence="6">
    <location>
        <begin position="42"/>
        <end position="62"/>
    </location>
</feature>
<name>A0A9K3CU54_9EUKA</name>
<dbReference type="AlphaFoldDB" id="A0A9K3CU54"/>
<feature type="transmembrane region" description="Helical" evidence="6">
    <location>
        <begin position="166"/>
        <end position="186"/>
    </location>
</feature>
<dbReference type="OrthoDB" id="2428527at2759"/>
<proteinExistence type="predicted"/>
<organism evidence="7 8">
    <name type="scientific">Kipferlia bialata</name>
    <dbReference type="NCBI Taxonomy" id="797122"/>
    <lineage>
        <taxon>Eukaryota</taxon>
        <taxon>Metamonada</taxon>
        <taxon>Carpediemonas-like organisms</taxon>
        <taxon>Kipferlia</taxon>
    </lineage>
</organism>
<keyword evidence="3 6" id="KW-0812">Transmembrane</keyword>
<evidence type="ECO:0000313" key="7">
    <source>
        <dbReference type="EMBL" id="GIQ83373.1"/>
    </source>
</evidence>
<feature type="transmembrane region" description="Helical" evidence="6">
    <location>
        <begin position="133"/>
        <end position="154"/>
    </location>
</feature>
<evidence type="ECO:0000256" key="6">
    <source>
        <dbReference type="SAM" id="Phobius"/>
    </source>
</evidence>
<keyword evidence="4 6" id="KW-1133">Transmembrane helix</keyword>
<keyword evidence="2" id="KW-0813">Transport</keyword>